<protein>
    <submittedName>
        <fullName evidence="2">Uncharacterized protein</fullName>
    </submittedName>
</protein>
<sequence>MQSASQASLKVEPIDRLFAIFWLPIAILALIAALPLMARQWLARRQRY</sequence>
<proteinExistence type="predicted"/>
<accession>A0A7W6PWJ1</accession>
<organism evidence="2 3">
    <name type="scientific">Sphingobium scionense</name>
    <dbReference type="NCBI Taxonomy" id="1404341"/>
    <lineage>
        <taxon>Bacteria</taxon>
        <taxon>Pseudomonadati</taxon>
        <taxon>Pseudomonadota</taxon>
        <taxon>Alphaproteobacteria</taxon>
        <taxon>Sphingomonadales</taxon>
        <taxon>Sphingomonadaceae</taxon>
        <taxon>Sphingobium</taxon>
    </lineage>
</organism>
<keyword evidence="1" id="KW-0812">Transmembrane</keyword>
<keyword evidence="3" id="KW-1185">Reference proteome</keyword>
<comment type="caution">
    <text evidence="2">The sequence shown here is derived from an EMBL/GenBank/DDBJ whole genome shotgun (WGS) entry which is preliminary data.</text>
</comment>
<gene>
    <name evidence="2" type="ORF">GGQ90_002096</name>
</gene>
<name>A0A7W6PWJ1_9SPHN</name>
<dbReference type="RefSeq" id="WP_223178194.1">
    <property type="nucleotide sequence ID" value="NZ_JACIEU010000007.1"/>
</dbReference>
<keyword evidence="1" id="KW-0472">Membrane</keyword>
<dbReference type="AlphaFoldDB" id="A0A7W6PWJ1"/>
<feature type="transmembrane region" description="Helical" evidence="1">
    <location>
        <begin position="20"/>
        <end position="38"/>
    </location>
</feature>
<evidence type="ECO:0000313" key="3">
    <source>
        <dbReference type="Proteomes" id="UP000590524"/>
    </source>
</evidence>
<evidence type="ECO:0000256" key="1">
    <source>
        <dbReference type="SAM" id="Phobius"/>
    </source>
</evidence>
<reference evidence="2 3" key="1">
    <citation type="submission" date="2020-08" db="EMBL/GenBank/DDBJ databases">
        <title>Genomic Encyclopedia of Type Strains, Phase IV (KMG-IV): sequencing the most valuable type-strain genomes for metagenomic binning, comparative biology and taxonomic classification.</title>
        <authorList>
            <person name="Goeker M."/>
        </authorList>
    </citation>
    <scope>NUCLEOTIDE SEQUENCE [LARGE SCALE GENOMIC DNA]</scope>
    <source>
        <strain evidence="2 3">DSM 19371</strain>
    </source>
</reference>
<keyword evidence="1" id="KW-1133">Transmembrane helix</keyword>
<evidence type="ECO:0000313" key="2">
    <source>
        <dbReference type="EMBL" id="MBB4148317.1"/>
    </source>
</evidence>
<dbReference type="EMBL" id="JACIEU010000007">
    <property type="protein sequence ID" value="MBB4148317.1"/>
    <property type="molecule type" value="Genomic_DNA"/>
</dbReference>
<dbReference type="Proteomes" id="UP000590524">
    <property type="component" value="Unassembled WGS sequence"/>
</dbReference>